<organism evidence="3 4">
    <name type="scientific">Bernardetia litoralis (strain ATCC 23117 / DSM 6794 / NBRC 15988 / NCIMB 1366 / Fx l1 / Sio-4)</name>
    <name type="common">Flexibacter litoralis</name>
    <dbReference type="NCBI Taxonomy" id="880071"/>
    <lineage>
        <taxon>Bacteria</taxon>
        <taxon>Pseudomonadati</taxon>
        <taxon>Bacteroidota</taxon>
        <taxon>Cytophagia</taxon>
        <taxon>Cytophagales</taxon>
        <taxon>Bernardetiaceae</taxon>
        <taxon>Bernardetia</taxon>
    </lineage>
</organism>
<dbReference type="GO" id="GO:0008270">
    <property type="term" value="F:zinc ion binding"/>
    <property type="evidence" value="ECO:0007669"/>
    <property type="project" value="InterPro"/>
</dbReference>
<proteinExistence type="predicted"/>
<accession>I4AQN7</accession>
<evidence type="ECO:0000259" key="2">
    <source>
        <dbReference type="SMART" id="SM00631"/>
    </source>
</evidence>
<dbReference type="SUPFAM" id="SSF52317">
    <property type="entry name" value="Class I glutamine amidotransferase-like"/>
    <property type="match status" value="1"/>
</dbReference>
<dbReference type="OrthoDB" id="9758209at2"/>
<keyword evidence="3" id="KW-0378">Hydrolase</keyword>
<evidence type="ECO:0000256" key="1">
    <source>
        <dbReference type="SAM" id="SignalP"/>
    </source>
</evidence>
<dbReference type="InterPro" id="IPR029062">
    <property type="entry name" value="Class_I_gatase-like"/>
</dbReference>
<evidence type="ECO:0000313" key="4">
    <source>
        <dbReference type="Proteomes" id="UP000006054"/>
    </source>
</evidence>
<reference evidence="4" key="1">
    <citation type="submission" date="2012-06" db="EMBL/GenBank/DDBJ databases">
        <title>The complete genome of Flexibacter litoralis DSM 6794.</title>
        <authorList>
            <person name="Lucas S."/>
            <person name="Copeland A."/>
            <person name="Lapidus A."/>
            <person name="Glavina del Rio T."/>
            <person name="Dalin E."/>
            <person name="Tice H."/>
            <person name="Bruce D."/>
            <person name="Goodwin L."/>
            <person name="Pitluck S."/>
            <person name="Peters L."/>
            <person name="Ovchinnikova G."/>
            <person name="Lu M."/>
            <person name="Kyrpides N."/>
            <person name="Mavromatis K."/>
            <person name="Ivanova N."/>
            <person name="Brettin T."/>
            <person name="Detter J.C."/>
            <person name="Han C."/>
            <person name="Larimer F."/>
            <person name="Land M."/>
            <person name="Hauser L."/>
            <person name="Markowitz V."/>
            <person name="Cheng J.-F."/>
            <person name="Hugenholtz P."/>
            <person name="Woyke T."/>
            <person name="Wu D."/>
            <person name="Spring S."/>
            <person name="Lang E."/>
            <person name="Kopitz M."/>
            <person name="Brambilla E."/>
            <person name="Klenk H.-P."/>
            <person name="Eisen J.A."/>
        </authorList>
    </citation>
    <scope>NUCLEOTIDE SEQUENCE [LARGE SCALE GENOMIC DNA]</scope>
    <source>
        <strain evidence="4">ATCC 23117 / DSM 6794 / NBRC 15988 / NCIMB 1366 / Sio-4</strain>
    </source>
</reference>
<dbReference type="Proteomes" id="UP000006054">
    <property type="component" value="Chromosome"/>
</dbReference>
<dbReference type="SUPFAM" id="SSF53187">
    <property type="entry name" value="Zn-dependent exopeptidases"/>
    <property type="match status" value="1"/>
</dbReference>
<keyword evidence="4" id="KW-1185">Reference proteome</keyword>
<keyword evidence="3" id="KW-0121">Carboxypeptidase</keyword>
<dbReference type="STRING" id="880071.Fleli_3970"/>
<dbReference type="eggNOG" id="COG2866">
    <property type="taxonomic scope" value="Bacteria"/>
</dbReference>
<dbReference type="Pfam" id="PF00246">
    <property type="entry name" value="Peptidase_M14"/>
    <property type="match status" value="1"/>
</dbReference>
<dbReference type="HOGENOM" id="CLU_323582_0_0_10"/>
<dbReference type="PATRIC" id="fig|880071.3.peg.3970"/>
<dbReference type="GO" id="GO:0004181">
    <property type="term" value="F:metallocarboxypeptidase activity"/>
    <property type="evidence" value="ECO:0007669"/>
    <property type="project" value="InterPro"/>
</dbReference>
<dbReference type="Gene3D" id="3.40.630.10">
    <property type="entry name" value="Zn peptidases"/>
    <property type="match status" value="1"/>
</dbReference>
<dbReference type="GO" id="GO:0006508">
    <property type="term" value="P:proteolysis"/>
    <property type="evidence" value="ECO:0007669"/>
    <property type="project" value="InterPro"/>
</dbReference>
<name>I4AQN7_BERLS</name>
<dbReference type="InterPro" id="IPR000834">
    <property type="entry name" value="Peptidase_M14"/>
</dbReference>
<gene>
    <name evidence="3" type="ordered locus">Fleli_3970</name>
</gene>
<dbReference type="KEGG" id="fli:Fleli_3970"/>
<dbReference type="EMBL" id="CP003345">
    <property type="protein sequence ID" value="AFM06272.1"/>
    <property type="molecule type" value="Genomic_DNA"/>
</dbReference>
<keyword evidence="1" id="KW-0732">Signal</keyword>
<feature type="chain" id="PRO_5003686051" evidence="1">
    <location>
        <begin position="23"/>
        <end position="883"/>
    </location>
</feature>
<dbReference type="SMART" id="SM00631">
    <property type="entry name" value="Zn_pept"/>
    <property type="match status" value="1"/>
</dbReference>
<dbReference type="AlphaFoldDB" id="I4AQN7"/>
<sequence precursor="true">MKLKLSLILPFVFLLFINPIFAQKTNSTSSKIQDYYFQTLQKQYAKDGKELTFNPEISTPKQVLGFEVGDWHVSHDKLLFYLHTLAQQSNRISIDTIGFTHEQRPLIQLIITNPTNQNNLEEIRKKHVELTNPSSATISTENLPVVVWQGYSIHGNEASGSNAALLYAYYLAAAEGEEIENKLKNAVIILDPSFNPDGLNRFASWVNMHKSKSQVTDPNRRETNEPFPMGRTNHYWFDLNRDWLPVQQPESKARLKRFHEWKPNILTDHHEMGTNSTFFFQPGVPQRTNPITPQKNQELTAKIGTFHAKFLDNIGSLYYTEQSFDDFYYGKGSTYPDANGSVGILFEQASARGHAQDSQNGVITFEFAIRNQLTTSLSTLEAAVNIKKELLDYQQNFYKTVNDFAKNSTEKGYLIGGKNDIPRFEELLKILETHQIEFYVTNKEVKETEKKVTYTSKNSVIVPINQTQGRLVKAIFETSKSFKDSIFYDVSAWNFSYAFGLEQKKLAQSEVSNLKGNKINASYFSELFQKEQNQKLEKSEIGYLIDWKNYYAPKLVNQLLENNLNVKVSQDVFSYLSKNNEKENGKNKKVDFDRGTIFVKSPENETELNNLMEILTQASQEYSIKITSLKTGLTDNGIDLGSPSFQTLKLPKVLVVVGEGVDSYETGEIWHLLDTRYGMKISLIEARELSKIDLHDYTTIVLPSGYPQNLNPNTLSSWTENGGTLIAIGSSINFLKGSSYFNLDTKSNSTKSENNERLMYQNRDNNRGSNYIGGLILEGKLDLSNPIAFGYESETIRIFKDNSIFLEYSDNPYNMPLIYSSNPKNVIVSGYLSNSNKEKLKNSISIISKNVGQGKFVAFADNPNFRAFWYGTNRLFINSIFFN</sequence>
<evidence type="ECO:0000313" key="3">
    <source>
        <dbReference type="EMBL" id="AFM06272.1"/>
    </source>
</evidence>
<dbReference type="RefSeq" id="WP_014799695.1">
    <property type="nucleotide sequence ID" value="NC_018018.1"/>
</dbReference>
<feature type="signal peptide" evidence="1">
    <location>
        <begin position="1"/>
        <end position="22"/>
    </location>
</feature>
<feature type="domain" description="Peptidase M14" evidence="2">
    <location>
        <begin position="72"/>
        <end position="392"/>
    </location>
</feature>
<keyword evidence="3" id="KW-0645">Protease</keyword>
<protein>
    <submittedName>
        <fullName evidence="3">Zinc carboxypeptidase</fullName>
    </submittedName>
</protein>